<dbReference type="EMBL" id="HE600908">
    <property type="protein sequence ID" value="CAP30542.1"/>
    <property type="molecule type" value="Genomic_DNA"/>
</dbReference>
<dbReference type="AlphaFoldDB" id="A8XD24"/>
<dbReference type="eggNOG" id="KOG1164">
    <property type="taxonomic scope" value="Eukaryota"/>
</dbReference>
<dbReference type="PROSITE" id="PS50097">
    <property type="entry name" value="BTB"/>
    <property type="match status" value="2"/>
</dbReference>
<dbReference type="SUPFAM" id="SSF56112">
    <property type="entry name" value="Protein kinase-like (PK-like)"/>
    <property type="match status" value="1"/>
</dbReference>
<dbReference type="SMART" id="SM00225">
    <property type="entry name" value="BTB"/>
    <property type="match status" value="2"/>
</dbReference>
<dbReference type="GO" id="GO:0004674">
    <property type="term" value="F:protein serine/threonine kinase activity"/>
    <property type="evidence" value="ECO:0000318"/>
    <property type="project" value="GO_Central"/>
</dbReference>
<dbReference type="CDD" id="cd18186">
    <property type="entry name" value="BTB_POZ_ZBTB_KLHL-like"/>
    <property type="match status" value="2"/>
</dbReference>
<evidence type="ECO:0000313" key="5">
    <source>
        <dbReference type="Proteomes" id="UP000008549"/>
    </source>
</evidence>
<protein>
    <submittedName>
        <fullName evidence="4">Protein CBG11420</fullName>
    </submittedName>
</protein>
<feature type="compositionally biased region" description="Basic residues" evidence="1">
    <location>
        <begin position="1119"/>
        <end position="1136"/>
    </location>
</feature>
<dbReference type="GO" id="GO:0005737">
    <property type="term" value="C:cytoplasm"/>
    <property type="evidence" value="ECO:0000318"/>
    <property type="project" value="GO_Central"/>
</dbReference>
<dbReference type="SMART" id="SM00220">
    <property type="entry name" value="S_TKc"/>
    <property type="match status" value="1"/>
</dbReference>
<proteinExistence type="predicted"/>
<feature type="compositionally biased region" description="Pro residues" evidence="1">
    <location>
        <begin position="1109"/>
        <end position="1118"/>
    </location>
</feature>
<feature type="domain" description="BTB" evidence="3">
    <location>
        <begin position="138"/>
        <end position="201"/>
    </location>
</feature>
<dbReference type="KEGG" id="cbr:CBG_11420"/>
<dbReference type="GO" id="GO:0005634">
    <property type="term" value="C:nucleus"/>
    <property type="evidence" value="ECO:0000318"/>
    <property type="project" value="GO_Central"/>
</dbReference>
<dbReference type="WormBase" id="CBG11420">
    <property type="protein sequence ID" value="CBP45752"/>
    <property type="gene ID" value="WBGene00032536"/>
</dbReference>
<feature type="region of interest" description="Disordered" evidence="1">
    <location>
        <begin position="318"/>
        <end position="341"/>
    </location>
</feature>
<dbReference type="InterPro" id="IPR050235">
    <property type="entry name" value="CK1_Ser-Thr_kinase"/>
</dbReference>
<evidence type="ECO:0000259" key="2">
    <source>
        <dbReference type="PROSITE" id="PS50011"/>
    </source>
</evidence>
<feature type="compositionally biased region" description="Low complexity" evidence="1">
    <location>
        <begin position="1088"/>
        <end position="1108"/>
    </location>
</feature>
<reference evidence="4 5" key="1">
    <citation type="journal article" date="2003" name="PLoS Biol.">
        <title>The genome sequence of Caenorhabditis briggsae: a platform for comparative genomics.</title>
        <authorList>
            <person name="Stein L.D."/>
            <person name="Bao Z."/>
            <person name="Blasiar D."/>
            <person name="Blumenthal T."/>
            <person name="Brent M.R."/>
            <person name="Chen N."/>
            <person name="Chinwalla A."/>
            <person name="Clarke L."/>
            <person name="Clee C."/>
            <person name="Coghlan A."/>
            <person name="Coulson A."/>
            <person name="D'Eustachio P."/>
            <person name="Fitch D.H."/>
            <person name="Fulton L.A."/>
            <person name="Fulton R.E."/>
            <person name="Griffiths-Jones S."/>
            <person name="Harris T.W."/>
            <person name="Hillier L.W."/>
            <person name="Kamath R."/>
            <person name="Kuwabara P.E."/>
            <person name="Mardis E.R."/>
            <person name="Marra M.A."/>
            <person name="Miner T.L."/>
            <person name="Minx P."/>
            <person name="Mullikin J.C."/>
            <person name="Plumb R.W."/>
            <person name="Rogers J."/>
            <person name="Schein J.E."/>
            <person name="Sohrmann M."/>
            <person name="Spieth J."/>
            <person name="Stajich J.E."/>
            <person name="Wei C."/>
            <person name="Willey D."/>
            <person name="Wilson R.K."/>
            <person name="Durbin R."/>
            <person name="Waterston R.H."/>
        </authorList>
    </citation>
    <scope>NUCLEOTIDE SEQUENCE [LARGE SCALE GENOMIC DNA]</scope>
    <source>
        <strain evidence="4 5">AF16</strain>
    </source>
</reference>
<dbReference type="InterPro" id="IPR000719">
    <property type="entry name" value="Prot_kinase_dom"/>
</dbReference>
<dbReference type="InParanoid" id="A8XD24"/>
<evidence type="ECO:0000256" key="1">
    <source>
        <dbReference type="SAM" id="MobiDB-lite"/>
    </source>
</evidence>
<dbReference type="Gene3D" id="3.30.710.10">
    <property type="entry name" value="Potassium Channel Kv1.1, Chain A"/>
    <property type="match status" value="2"/>
</dbReference>
<feature type="region of interest" description="Disordered" evidence="1">
    <location>
        <begin position="977"/>
        <end position="1136"/>
    </location>
</feature>
<keyword evidence="5" id="KW-1185">Reference proteome</keyword>
<dbReference type="GO" id="GO:0007165">
    <property type="term" value="P:signal transduction"/>
    <property type="evidence" value="ECO:0000318"/>
    <property type="project" value="GO_Central"/>
</dbReference>
<dbReference type="PROSITE" id="PS50011">
    <property type="entry name" value="PROTEIN_KINASE_DOM"/>
    <property type="match status" value="1"/>
</dbReference>
<dbReference type="Pfam" id="PF00069">
    <property type="entry name" value="Pkinase"/>
    <property type="match status" value="1"/>
</dbReference>
<gene>
    <name evidence="4 6" type="ORF">CBG11420</name>
    <name evidence="4" type="ORF">CBG_11420</name>
</gene>
<dbReference type="SUPFAM" id="SSF54695">
    <property type="entry name" value="POZ domain"/>
    <property type="match status" value="2"/>
</dbReference>
<dbReference type="Pfam" id="PF00651">
    <property type="entry name" value="BTB"/>
    <property type="match status" value="2"/>
</dbReference>
<dbReference type="Proteomes" id="UP000008549">
    <property type="component" value="Unassembled WGS sequence"/>
</dbReference>
<evidence type="ECO:0000259" key="3">
    <source>
        <dbReference type="PROSITE" id="PS50097"/>
    </source>
</evidence>
<dbReference type="PANTHER" id="PTHR11909">
    <property type="entry name" value="CASEIN KINASE-RELATED"/>
    <property type="match status" value="1"/>
</dbReference>
<dbReference type="Gene3D" id="1.10.510.10">
    <property type="entry name" value="Transferase(Phosphotransferase) domain 1"/>
    <property type="match status" value="1"/>
</dbReference>
<dbReference type="RefSeq" id="XP_002635182.1">
    <property type="nucleotide sequence ID" value="XM_002635136.1"/>
</dbReference>
<organism evidence="4 5">
    <name type="scientific">Caenorhabditis briggsae</name>
    <dbReference type="NCBI Taxonomy" id="6238"/>
    <lineage>
        <taxon>Eukaryota</taxon>
        <taxon>Metazoa</taxon>
        <taxon>Ecdysozoa</taxon>
        <taxon>Nematoda</taxon>
        <taxon>Chromadorea</taxon>
        <taxon>Rhabditida</taxon>
        <taxon>Rhabditina</taxon>
        <taxon>Rhabditomorpha</taxon>
        <taxon>Rhabditoidea</taxon>
        <taxon>Rhabditidae</taxon>
        <taxon>Peloderinae</taxon>
        <taxon>Caenorhabditis</taxon>
    </lineage>
</organism>
<dbReference type="CTD" id="8577178"/>
<dbReference type="InterPro" id="IPR011009">
    <property type="entry name" value="Kinase-like_dom_sf"/>
</dbReference>
<dbReference type="GO" id="GO:0005524">
    <property type="term" value="F:ATP binding"/>
    <property type="evidence" value="ECO:0007669"/>
    <property type="project" value="InterPro"/>
</dbReference>
<reference evidence="4 5" key="2">
    <citation type="journal article" date="2011" name="PLoS Genet.">
        <title>Caenorhabditis briggsae recombinant inbred line genotypes reveal inter-strain incompatibility and the evolution of recombination.</title>
        <authorList>
            <person name="Ross J.A."/>
            <person name="Koboldt D.C."/>
            <person name="Staisch J.E."/>
            <person name="Chamberlin H.M."/>
            <person name="Gupta B.P."/>
            <person name="Miller R.D."/>
            <person name="Baird S.E."/>
            <person name="Haag E.S."/>
        </authorList>
    </citation>
    <scope>NUCLEOTIDE SEQUENCE [LARGE SCALE GENOMIC DNA]</scope>
    <source>
        <strain evidence="4 5">AF16</strain>
    </source>
</reference>
<name>A8XD24_CAEBR</name>
<accession>A8XD24</accession>
<evidence type="ECO:0000313" key="6">
    <source>
        <dbReference type="WormBase" id="CBG11420"/>
    </source>
</evidence>
<sequence>MDESHSRDRPPAPHSIKIPFEIVRFQSTHDLGGVEWQLSFRKSPVHQYNQLELSTFCLVEDELVHVEMEVYVPQLLPNRMNFWHVFDTERYSFAIPFGAEKIDPKDDPQLEHLVEGPSIRISVNPKIWRYRNWQFPFADVVLKVGNEELYVNRTILSAVSRFFNYIMQSSRLKQMHDHQVLYVKGVCFDDLYDLMGYIYHGWDFDTDRSLHLQRVAEQFGMFVDVSPTNTFEERIRSEYFNPDPRKKNMTALVEQRADNKPIFFGHDHSPFLEEELIRLFEERRNQAAQASPISPRSVSVEPPPVYREALQEFQMEVDEDDVERVREDSESLDSESSSSMSSIYTTPMEASRWNGFCGITLTFNSLGVNKRFRQGTCSVQSAYGAWDFYFYKSTLNNEDYMSFGAYGTQLDYYGISEAEFRIRIDGVNTIPLFKKLIRFVSVDNNAIGCPNFLRWIDVRNYSDGQGFVAISVEFRLQKAGNGAYIANQFSGEKDELVSVEGELIPVNKDVLSEASPVLKELFNSRFPFIKSPFEIEKVSCRHFLIMLEYIYNKRCKIDDYEFHKMMSVAQRFQIKGMPEQIIRDYVRLQNLSENEAYDFALFFGLDTMMIHYYSQKADLFYDNRKSIIRHSLWNNPVKPTRPWIPLCEIAKGDVSVVFKVIDLEGTSLAAMKVEKIPQKEKKLKKKHIEKDILEVLQESPHSLHLIAHSYVNHIRVTVMTLAGPSLGVIKRLMNNKFSDSTILRLAIRTLLSLKDLHEHGYIHRDLEPDNIALSYCKSSRSVYLLDFGQAREYARIDKGKWILRAARDKIPFKGSVQYCSPKMHDEKELGRIDDLWSWLYIFMEMRVFLPWTDSTLSSYFASRKRTELEETLNSDPFLTTFLPIVKIMKTSEFADRPDYFKIYEILAEKMIQIGVKWTDPMDYDMITARHNFFSTTLMNEEKMTEEQLAAAFQETIVPGGSQYVIGPNVPFYGVEKEKTKEEKEKEKEKDDEKEKKKEKEKEKEKEVEKKKEKVAEKPKEKEKEKPKPKEKGKSREVIAKDKDRKMGSQEKTTDKSSDAPSKNIVEKTSKQQKTAKQAVPPLPKKNTKTSSTSSASHQTPPSVAEKPPSSLPSHPPPRSMKKKPARTPAKLKLKAN</sequence>
<dbReference type="HOGENOM" id="CLU_278399_0_0_1"/>
<dbReference type="GeneID" id="8577178"/>
<feature type="domain" description="Protein kinase" evidence="2">
    <location>
        <begin position="643"/>
        <end position="911"/>
    </location>
</feature>
<feature type="domain" description="BTB" evidence="3">
    <location>
        <begin position="493"/>
        <end position="559"/>
    </location>
</feature>
<dbReference type="InterPro" id="IPR000210">
    <property type="entry name" value="BTB/POZ_dom"/>
</dbReference>
<dbReference type="InterPro" id="IPR011333">
    <property type="entry name" value="SKP1/BTB/POZ_sf"/>
</dbReference>
<evidence type="ECO:0000313" key="4">
    <source>
        <dbReference type="EMBL" id="CAP30542.1"/>
    </source>
</evidence>
<feature type="compositionally biased region" description="Basic and acidic residues" evidence="1">
    <location>
        <begin position="977"/>
        <end position="1057"/>
    </location>
</feature>